<comment type="caution">
    <text evidence="2">The sequence shown here is derived from an EMBL/GenBank/DDBJ whole genome shotgun (WGS) entry which is preliminary data.</text>
</comment>
<dbReference type="Proteomes" id="UP001204376">
    <property type="component" value="Unassembled WGS sequence"/>
</dbReference>
<dbReference type="EMBL" id="JANHOH010000012">
    <property type="protein sequence ID" value="MCQ6961237.1"/>
    <property type="molecule type" value="Genomic_DNA"/>
</dbReference>
<evidence type="ECO:0000313" key="2">
    <source>
        <dbReference type="EMBL" id="MCQ6961237.1"/>
    </source>
</evidence>
<gene>
    <name evidence="2" type="ORF">NPE20_24905</name>
</gene>
<keyword evidence="1" id="KW-0812">Transmembrane</keyword>
<proteinExistence type="predicted"/>
<keyword evidence="1" id="KW-1133">Transmembrane helix</keyword>
<evidence type="ECO:0000256" key="1">
    <source>
        <dbReference type="SAM" id="Phobius"/>
    </source>
</evidence>
<dbReference type="RefSeq" id="WP_256541407.1">
    <property type="nucleotide sequence ID" value="NZ_JANHOH010000012.1"/>
</dbReference>
<name>A0ABT1T9Z2_9SPHI</name>
<feature type="transmembrane region" description="Helical" evidence="1">
    <location>
        <begin position="144"/>
        <end position="168"/>
    </location>
</feature>
<organism evidence="2 3">
    <name type="scientific">Mucilaginibacter aquariorum</name>
    <dbReference type="NCBI Taxonomy" id="2967225"/>
    <lineage>
        <taxon>Bacteria</taxon>
        <taxon>Pseudomonadati</taxon>
        <taxon>Bacteroidota</taxon>
        <taxon>Sphingobacteriia</taxon>
        <taxon>Sphingobacteriales</taxon>
        <taxon>Sphingobacteriaceae</taxon>
        <taxon>Mucilaginibacter</taxon>
    </lineage>
</organism>
<evidence type="ECO:0000313" key="3">
    <source>
        <dbReference type="Proteomes" id="UP001204376"/>
    </source>
</evidence>
<sequence>MNKRQVGISTLIRLIKYRNPFASMGLAFTLVPLFVLIPMIALMVSSDTQPYEKYDHKKIEAQGVEMPAKITYAKVMYNVSINGEHPVVISYNYQNNGQMRNDKFATMDLEKIANLNVGDEIKIKVLGDQSKMAGVEPFSFPFDMFYIIPGIFLLIGIPFFIIGVLPVIRMYKLYKNGDVREASVVSVEPAKRGVDVHYYFTGLHQDKVFGKSRADYTYLSQKQPNDKVKIFVSARNENNSCLVPKLEALKYNWAV</sequence>
<reference evidence="2 3" key="1">
    <citation type="submission" date="2022-07" db="EMBL/GenBank/DDBJ databases">
        <title>Mucilaginibacter sp. JC4.</title>
        <authorList>
            <person name="Le V."/>
            <person name="Ko S.-R."/>
            <person name="Ahn C.-Y."/>
            <person name="Oh H.-M."/>
        </authorList>
    </citation>
    <scope>NUCLEOTIDE SEQUENCE [LARGE SCALE GENOMIC DNA]</scope>
    <source>
        <strain evidence="2 3">JC4</strain>
    </source>
</reference>
<keyword evidence="1" id="KW-0472">Membrane</keyword>
<protein>
    <submittedName>
        <fullName evidence="2">DUF3592 domain-containing protein</fullName>
    </submittedName>
</protein>
<feature type="transmembrane region" description="Helical" evidence="1">
    <location>
        <begin position="21"/>
        <end position="44"/>
    </location>
</feature>
<keyword evidence="3" id="KW-1185">Reference proteome</keyword>
<accession>A0ABT1T9Z2</accession>